<dbReference type="Proteomes" id="UP001295684">
    <property type="component" value="Unassembled WGS sequence"/>
</dbReference>
<feature type="compositionally biased region" description="Polar residues" evidence="1">
    <location>
        <begin position="268"/>
        <end position="292"/>
    </location>
</feature>
<evidence type="ECO:0000256" key="1">
    <source>
        <dbReference type="SAM" id="MobiDB-lite"/>
    </source>
</evidence>
<reference evidence="2" key="1">
    <citation type="submission" date="2023-07" db="EMBL/GenBank/DDBJ databases">
        <authorList>
            <consortium name="AG Swart"/>
            <person name="Singh M."/>
            <person name="Singh A."/>
            <person name="Seah K."/>
            <person name="Emmerich C."/>
        </authorList>
    </citation>
    <scope>NUCLEOTIDE SEQUENCE</scope>
    <source>
        <strain evidence="2">DP1</strain>
    </source>
</reference>
<feature type="region of interest" description="Disordered" evidence="1">
    <location>
        <begin position="1"/>
        <end position="33"/>
    </location>
</feature>
<feature type="compositionally biased region" description="Basic and acidic residues" evidence="1">
    <location>
        <begin position="1"/>
        <end position="24"/>
    </location>
</feature>
<organism evidence="2 3">
    <name type="scientific">Euplotes crassus</name>
    <dbReference type="NCBI Taxonomy" id="5936"/>
    <lineage>
        <taxon>Eukaryota</taxon>
        <taxon>Sar</taxon>
        <taxon>Alveolata</taxon>
        <taxon>Ciliophora</taxon>
        <taxon>Intramacronucleata</taxon>
        <taxon>Spirotrichea</taxon>
        <taxon>Hypotrichia</taxon>
        <taxon>Euplotida</taxon>
        <taxon>Euplotidae</taxon>
        <taxon>Moneuplotes</taxon>
    </lineage>
</organism>
<feature type="compositionally biased region" description="Basic and acidic residues" evidence="1">
    <location>
        <begin position="494"/>
        <end position="503"/>
    </location>
</feature>
<feature type="region of interest" description="Disordered" evidence="1">
    <location>
        <begin position="476"/>
        <end position="559"/>
    </location>
</feature>
<feature type="region of interest" description="Disordered" evidence="1">
    <location>
        <begin position="216"/>
        <end position="236"/>
    </location>
</feature>
<keyword evidence="3" id="KW-1185">Reference proteome</keyword>
<protein>
    <submittedName>
        <fullName evidence="2">Uncharacterized protein</fullName>
    </submittedName>
</protein>
<gene>
    <name evidence="2" type="ORF">ECRASSUSDP1_LOCUS25450</name>
</gene>
<proteinExistence type="predicted"/>
<feature type="region of interest" description="Disordered" evidence="1">
    <location>
        <begin position="248"/>
        <end position="292"/>
    </location>
</feature>
<evidence type="ECO:0000313" key="3">
    <source>
        <dbReference type="Proteomes" id="UP001295684"/>
    </source>
</evidence>
<feature type="compositionally biased region" description="Basic residues" evidence="1">
    <location>
        <begin position="533"/>
        <end position="549"/>
    </location>
</feature>
<feature type="compositionally biased region" description="Polar residues" evidence="1">
    <location>
        <begin position="172"/>
        <end position="182"/>
    </location>
</feature>
<feature type="region of interest" description="Disordered" evidence="1">
    <location>
        <begin position="172"/>
        <end position="191"/>
    </location>
</feature>
<accession>A0AAD2D7P0</accession>
<dbReference type="EMBL" id="CAMPGE010026240">
    <property type="protein sequence ID" value="CAI2383932.1"/>
    <property type="molecule type" value="Genomic_DNA"/>
</dbReference>
<name>A0AAD2D7P0_EUPCR</name>
<dbReference type="AlphaFoldDB" id="A0AAD2D7P0"/>
<feature type="region of interest" description="Disordered" evidence="1">
    <location>
        <begin position="586"/>
        <end position="611"/>
    </location>
</feature>
<comment type="caution">
    <text evidence="2">The sequence shown here is derived from an EMBL/GenBank/DDBJ whole genome shotgun (WGS) entry which is preliminary data.</text>
</comment>
<evidence type="ECO:0000313" key="2">
    <source>
        <dbReference type="EMBL" id="CAI2383932.1"/>
    </source>
</evidence>
<sequence length="839" mass="95988">MSEINRRRFIRKNREEQSIKDKSPRSSSVPGSMIATPNISKLSQKDRENICEIVLQNGIDPRSLAFEIVTKRVCSVLLAQKSSEESFKSDRAFLENVVKETLEKDTSLKTTLNNIFKSSTSPCEVDIQNLTAEILSQQLSKAKSTERSQSQNRYCLSRSVIEPQFTKLTEKVSYQKSQNEGQETSDEKALEQTRCIQNSELISGVSLNIKEKELTKSDSAQEIPLDPPPKPISPSKIYYELNKDATIDRKESSSAALTRETSEEEKSQVTPKSNNLISSLPASPNQYENNYTDDMSSFQMISSRETHEITPSNTVTPKREPSSKSCIEVDILHKEYDLGRDLLQKAGLKITSQAFRQLASQTMNEYDYKILQIIFSLLLSIRDKSDVTINSLGEIKHLLSNPDEVILLLNNLATLISEKSFSGKSTSQLRDEFVKASPYVSDNQIIGSIKEYLCESFCLIDIIEEIKDFEKKHNMKKVPKTADKPKKTRRRKDQRKEQMEKSQNRTLSHKVDTIGSRFNKNVSKQRVETYHRASSKRNLSKTPKNKKMGRNQSRLMDKSTPRLTKNEKIQKKNIIKRNITNGCSFISKSPKPLGKSPTLKNISKSPKPLRVGKDYSFKQEKKATKRPTRGVQYDANGHRIMSSKNQKQYRPKNSFKKEMTPVKVGNRTVEQRDDTLLPTNLKQSPQKRKITKKSTIRKKADLHEPRVRDQNRSFIQPVNKSPIRKAISPIRSPKRKSPRKEIGRISPTKRMIQMKNSYIKNQQKAQEDPKNAGKLIYTISPNEGYIVDQEFKELTEEELNDIGKSLAEKSAELCKAADQERSEKYGDLMVKNHLKKRVQ</sequence>